<dbReference type="GO" id="GO:0016592">
    <property type="term" value="C:mediator complex"/>
    <property type="evidence" value="ECO:0007669"/>
    <property type="project" value="InterPro"/>
</dbReference>
<dbReference type="InterPro" id="IPR021665">
    <property type="entry name" value="Mediator_Med16_N"/>
</dbReference>
<evidence type="ECO:0000256" key="1">
    <source>
        <dbReference type="ARBA" id="ARBA00004123"/>
    </source>
</evidence>
<comment type="caution">
    <text evidence="13">The sequence shown here is derived from an EMBL/GenBank/DDBJ whole genome shotgun (WGS) entry which is preliminary data.</text>
</comment>
<keyword evidence="7 9" id="KW-0539">Nucleus</keyword>
<reference evidence="13" key="1">
    <citation type="journal article" date="2021" name="Nat. Commun.">
        <title>Genetic determinants of endophytism in the Arabidopsis root mycobiome.</title>
        <authorList>
            <person name="Mesny F."/>
            <person name="Miyauchi S."/>
            <person name="Thiergart T."/>
            <person name="Pickel B."/>
            <person name="Atanasova L."/>
            <person name="Karlsson M."/>
            <person name="Huettel B."/>
            <person name="Barry K.W."/>
            <person name="Haridas S."/>
            <person name="Chen C."/>
            <person name="Bauer D."/>
            <person name="Andreopoulos W."/>
            <person name="Pangilinan J."/>
            <person name="LaButti K."/>
            <person name="Riley R."/>
            <person name="Lipzen A."/>
            <person name="Clum A."/>
            <person name="Drula E."/>
            <person name="Henrissat B."/>
            <person name="Kohler A."/>
            <person name="Grigoriev I.V."/>
            <person name="Martin F.M."/>
            <person name="Hacquard S."/>
        </authorList>
    </citation>
    <scope>NUCLEOTIDE SEQUENCE</scope>
    <source>
        <strain evidence="13">MPI-CAGE-CH-0230</strain>
    </source>
</reference>
<comment type="function">
    <text evidence="9">Component of the Mediator complex, a coactivator involved in the regulated transcription of nearly all RNA polymerase II-dependent genes. Mediator functions as a bridge to convey information from gene-specific regulatory proteins to the basal RNA polymerase II transcription machinery. Mediator is recruited to promoters by direct interactions with regulatory proteins and serves as a scaffold for the assembly of a functional preinitiation complex with RNA polymerase II and the general transcription factors.</text>
</comment>
<evidence type="ECO:0000256" key="6">
    <source>
        <dbReference type="ARBA" id="ARBA00023163"/>
    </source>
</evidence>
<evidence type="ECO:0000256" key="4">
    <source>
        <dbReference type="ARBA" id="ARBA00023015"/>
    </source>
</evidence>
<evidence type="ECO:0000256" key="3">
    <source>
        <dbReference type="ARBA" id="ARBA00019614"/>
    </source>
</evidence>
<organism evidence="13 14">
    <name type="scientific">Microdochium trichocladiopsis</name>
    <dbReference type="NCBI Taxonomy" id="1682393"/>
    <lineage>
        <taxon>Eukaryota</taxon>
        <taxon>Fungi</taxon>
        <taxon>Dikarya</taxon>
        <taxon>Ascomycota</taxon>
        <taxon>Pezizomycotina</taxon>
        <taxon>Sordariomycetes</taxon>
        <taxon>Xylariomycetidae</taxon>
        <taxon>Xylariales</taxon>
        <taxon>Microdochiaceae</taxon>
        <taxon>Microdochium</taxon>
    </lineage>
</organism>
<accession>A0A9P8Y136</accession>
<keyword evidence="14" id="KW-1185">Reference proteome</keyword>
<evidence type="ECO:0000259" key="11">
    <source>
        <dbReference type="Pfam" id="PF11635"/>
    </source>
</evidence>
<keyword evidence="5 9" id="KW-0010">Activator</keyword>
<feature type="compositionally biased region" description="Polar residues" evidence="10">
    <location>
        <begin position="815"/>
        <end position="831"/>
    </location>
</feature>
<dbReference type="PANTHER" id="PTHR13224">
    <property type="entry name" value="THYROID HORMONE RECEPTOR-ASSOCIATED PROTEIN-RELATED"/>
    <property type="match status" value="1"/>
</dbReference>
<evidence type="ECO:0000256" key="2">
    <source>
        <dbReference type="ARBA" id="ARBA00006543"/>
    </source>
</evidence>
<evidence type="ECO:0000259" key="12">
    <source>
        <dbReference type="Pfam" id="PF20719"/>
    </source>
</evidence>
<sequence>MPLILDNPMDEAAMQVDLDDVDDLFGDGVPLALPPRPPSKRLHQRLDELRRSGCCQGVAWSKTGTIASISPGGHSLELRYLCADPKTAQWGLSDATHFTPSTSFPGGPIVHLTWSPTNTSSELAVIDSVGRTSIFNFATNLNRPSRVRGWDTDPVDDLHMVVGSYWLNLMPTHASKVHPLYSPAVKVGDKYKYEPSFVPISGPYHPNPSRSALITVTTRGLLKMFWYQANGKLEETKIDLESVNSADDLITHASICSDMKTVLFVSLMTQSKQLRVVQVKILWDGQRSEGQQTQQQPNRPLNPSLSVKHLAVTTWLSGEQDSHLGSAMPKVSLLEFLPTSPNQATKKMAAPVIVAVRSFVPTLSSPYNQEIQSSIDVWELQPDSQQTVHPAFEKLGTRRSSVGQPNQDPLCLRKLDSIIVDKVVVGITQVPLGRAICFAYSDGTIEYRDRFTLQPMYNEVNLDRITSMLEVGFTQEGESSCLQSALSPTSLSVIQINEAGKLHWHSLRYGQDTSSPLTAGQLSSVVAAMTMATAQSAYAQINIDDLLSIARHFKQQDGFSSQWMTEMVHLSKIIVDYAEEVPHDHLFRNNQLQLFFSILNHVGWNGTTQQRDFQSKLSTIALNLRNIVILITIANNNTHSGRGPTPMDDTEVVSALAGCCKWSIDLLSWLCDSLFCLLDDTKFMALLQASPPQFSQLTDYLHQNNDVALHMIMCSSIRGLLNAVCRRINLLDNLSVMALKYYESRAGKDEPAATPGAPTGAKGGSYGSPLHMAYQRIQRHTSSAMIKISDFDALLTTFGTAIRTVYKASSEHMNKQQQQQNTSNGASGNSNPKDDAGARARATCELTLLLGGPPPPSFQDILCKLFKQDLTNLRSQTDAARLFFADYSLLEIDDEPKALERKRARGAHVDMFKRVEIVKGVHGGSASRRAGSLGGDHESGAQQAPAQWRMCVRCASVMEDFGPVHNRPNLAFVLSQQRNCSCGGRMVLLPLTSGDGNRGK</sequence>
<dbReference type="Proteomes" id="UP000756346">
    <property type="component" value="Unassembled WGS sequence"/>
</dbReference>
<evidence type="ECO:0000256" key="8">
    <source>
        <dbReference type="ARBA" id="ARBA00032015"/>
    </source>
</evidence>
<protein>
    <recommendedName>
        <fullName evidence="3 9">Mediator of RNA polymerase II transcription subunit 16</fullName>
    </recommendedName>
    <alternativeName>
        <fullName evidence="8 9">Mediator complex subunit 16</fullName>
    </alternativeName>
</protein>
<dbReference type="GO" id="GO:0045893">
    <property type="term" value="P:positive regulation of DNA-templated transcription"/>
    <property type="evidence" value="ECO:0007669"/>
    <property type="project" value="TreeGrafter"/>
</dbReference>
<proteinExistence type="inferred from homology"/>
<comment type="subcellular location">
    <subcellularLocation>
        <location evidence="1 9">Nucleus</location>
    </subcellularLocation>
</comment>
<feature type="domain" description="Mediator complex subunit Med16 N-terminal" evidence="11">
    <location>
        <begin position="153"/>
        <end position="474"/>
    </location>
</feature>
<evidence type="ECO:0000256" key="5">
    <source>
        <dbReference type="ARBA" id="ARBA00023159"/>
    </source>
</evidence>
<evidence type="ECO:0000256" key="9">
    <source>
        <dbReference type="RuleBase" id="RU364149"/>
    </source>
</evidence>
<name>A0A9P8Y136_9PEZI</name>
<dbReference type="OrthoDB" id="4139168at2759"/>
<dbReference type="Pfam" id="PF20719">
    <property type="entry name" value="Med16_C"/>
    <property type="match status" value="1"/>
</dbReference>
<dbReference type="AlphaFoldDB" id="A0A9P8Y136"/>
<dbReference type="Pfam" id="PF11635">
    <property type="entry name" value="Med16_N"/>
    <property type="match status" value="1"/>
</dbReference>
<feature type="region of interest" description="Disordered" evidence="10">
    <location>
        <begin position="809"/>
        <end position="838"/>
    </location>
</feature>
<gene>
    <name evidence="9" type="primary">MED16</name>
    <name evidence="13" type="ORF">B0I36DRAFT_249175</name>
</gene>
<evidence type="ECO:0000313" key="14">
    <source>
        <dbReference type="Proteomes" id="UP000756346"/>
    </source>
</evidence>
<evidence type="ECO:0000313" key="13">
    <source>
        <dbReference type="EMBL" id="KAH7026556.1"/>
    </source>
</evidence>
<keyword evidence="6 9" id="KW-0804">Transcription</keyword>
<evidence type="ECO:0000256" key="10">
    <source>
        <dbReference type="SAM" id="MobiDB-lite"/>
    </source>
</evidence>
<dbReference type="InterPro" id="IPR048338">
    <property type="entry name" value="Mediator_Med16"/>
</dbReference>
<keyword evidence="4 9" id="KW-0805">Transcription regulation</keyword>
<evidence type="ECO:0000256" key="7">
    <source>
        <dbReference type="ARBA" id="ARBA00023242"/>
    </source>
</evidence>
<dbReference type="EMBL" id="JAGTJQ010000008">
    <property type="protein sequence ID" value="KAH7026556.1"/>
    <property type="molecule type" value="Genomic_DNA"/>
</dbReference>
<feature type="domain" description="Mediator complex subunit 16 C-terminal" evidence="12">
    <location>
        <begin position="871"/>
        <end position="985"/>
    </location>
</feature>
<comment type="subunit">
    <text evidence="9">Component of the Mediator complex.</text>
</comment>
<comment type="similarity">
    <text evidence="2 9">Belongs to the Mediator complex subunit 16 family.</text>
</comment>
<dbReference type="PANTHER" id="PTHR13224:SF6">
    <property type="entry name" value="MEDIATOR OF RNA POLYMERASE II TRANSCRIPTION SUBUNIT 16"/>
    <property type="match status" value="1"/>
</dbReference>
<dbReference type="InterPro" id="IPR048339">
    <property type="entry name" value="Mediator_Med16_C"/>
</dbReference>